<evidence type="ECO:0000256" key="2">
    <source>
        <dbReference type="ARBA" id="ARBA00034247"/>
    </source>
</evidence>
<reference evidence="5 6" key="1">
    <citation type="journal article" date="2014" name="Environ. Microbiol.">
        <title>Insights into organohalide respiration and the versatile catabolism of Sulfurospirillum multivorans gained from comparative genomics and physiological studies.</title>
        <authorList>
            <person name="Goris T."/>
            <person name="Schubert T."/>
            <person name="Gadkari J."/>
            <person name="Wubet T."/>
            <person name="Tarkka M."/>
            <person name="Buscot F."/>
            <person name="Adrian L."/>
            <person name="Diekert G."/>
        </authorList>
    </citation>
    <scope>NUCLEOTIDE SEQUENCE [LARGE SCALE GENOMIC DNA]</scope>
    <source>
        <strain evidence="6">DM 12446 / JCM 15788 / NBRC 109480</strain>
    </source>
</reference>
<dbReference type="PANTHER" id="PTHR45138:SF9">
    <property type="entry name" value="DIGUANYLATE CYCLASE DGCM-RELATED"/>
    <property type="match status" value="1"/>
</dbReference>
<dbReference type="EC" id="2.7.7.65" evidence="1"/>
<evidence type="ECO:0000313" key="5">
    <source>
        <dbReference type="EMBL" id="AHJ13168.1"/>
    </source>
</evidence>
<dbReference type="InterPro" id="IPR043128">
    <property type="entry name" value="Rev_trsase/Diguanyl_cyclase"/>
</dbReference>
<evidence type="ECO:0000256" key="3">
    <source>
        <dbReference type="SAM" id="Phobius"/>
    </source>
</evidence>
<dbReference type="SMART" id="SM00267">
    <property type="entry name" value="GGDEF"/>
    <property type="match status" value="1"/>
</dbReference>
<dbReference type="Proteomes" id="UP000019322">
    <property type="component" value="Chromosome"/>
</dbReference>
<proteinExistence type="predicted"/>
<evidence type="ECO:0000313" key="6">
    <source>
        <dbReference type="Proteomes" id="UP000019322"/>
    </source>
</evidence>
<dbReference type="NCBIfam" id="TIGR00254">
    <property type="entry name" value="GGDEF"/>
    <property type="match status" value="1"/>
</dbReference>
<name>A0AA86APD4_SULMK</name>
<dbReference type="GO" id="GO:0052621">
    <property type="term" value="F:diguanylate cyclase activity"/>
    <property type="evidence" value="ECO:0007669"/>
    <property type="project" value="UniProtKB-EC"/>
</dbReference>
<evidence type="ECO:0000256" key="1">
    <source>
        <dbReference type="ARBA" id="ARBA00012528"/>
    </source>
</evidence>
<dbReference type="SUPFAM" id="SSF55073">
    <property type="entry name" value="Nucleotide cyclase"/>
    <property type="match status" value="1"/>
</dbReference>
<feature type="transmembrane region" description="Helical" evidence="3">
    <location>
        <begin position="13"/>
        <end position="30"/>
    </location>
</feature>
<dbReference type="InterPro" id="IPR000160">
    <property type="entry name" value="GGDEF_dom"/>
</dbReference>
<dbReference type="PROSITE" id="PS50887">
    <property type="entry name" value="GGDEF"/>
    <property type="match status" value="1"/>
</dbReference>
<dbReference type="Gene3D" id="3.30.70.270">
    <property type="match status" value="1"/>
</dbReference>
<dbReference type="InterPro" id="IPR029787">
    <property type="entry name" value="Nucleotide_cyclase"/>
</dbReference>
<dbReference type="AlphaFoldDB" id="A0AA86APD4"/>
<dbReference type="EMBL" id="CP007201">
    <property type="protein sequence ID" value="AHJ13168.1"/>
    <property type="molecule type" value="Genomic_DNA"/>
</dbReference>
<feature type="domain" description="GGDEF" evidence="4">
    <location>
        <begin position="168"/>
        <end position="303"/>
    </location>
</feature>
<dbReference type="InterPro" id="IPR050469">
    <property type="entry name" value="Diguanylate_Cyclase"/>
</dbReference>
<sequence length="303" mass="34928">MNTKSRENDSLCLTIPFSFTFNGFYGTIFPTQKGHMYVMKRIPSIMLKKPILLGSITFVVNLFISSIPVLILHEKHLEQNKNMFSISTLLDNQHLLEQQAIVNSALFYSFLFSITLSILIVFLTTFLKKSYLEVENLSHYDGLTKLYNRLMFMEIFQKEIQKVKRTKNHLFLVILDIDDFKPINDTYGHLVGDDAIKTTADTLQHLLRESDTIARFGGDEFIICIVDQDKEAASTIVNRILNEFNHKMIPVIRNNEIQELQINLSIGYTAYKNEDDFKTMLQRADQALYISKEAGKNTATYIA</sequence>
<dbReference type="Pfam" id="PF00990">
    <property type="entry name" value="GGDEF"/>
    <property type="match status" value="1"/>
</dbReference>
<dbReference type="CDD" id="cd01949">
    <property type="entry name" value="GGDEF"/>
    <property type="match status" value="1"/>
</dbReference>
<keyword evidence="3" id="KW-1133">Transmembrane helix</keyword>
<evidence type="ECO:0000259" key="4">
    <source>
        <dbReference type="PROSITE" id="PS50887"/>
    </source>
</evidence>
<feature type="transmembrane region" description="Helical" evidence="3">
    <location>
        <begin position="51"/>
        <end position="73"/>
    </location>
</feature>
<accession>A0AA86APD4</accession>
<feature type="transmembrane region" description="Helical" evidence="3">
    <location>
        <begin position="105"/>
        <end position="127"/>
    </location>
</feature>
<dbReference type="PANTHER" id="PTHR45138">
    <property type="entry name" value="REGULATORY COMPONENTS OF SENSORY TRANSDUCTION SYSTEM"/>
    <property type="match status" value="1"/>
</dbReference>
<gene>
    <name evidence="5" type="ORF">SMUL_1913</name>
</gene>
<organism evidence="5 6">
    <name type="scientific">Sulfurospirillum multivorans (strain DM 12446 / JCM 15788 / NBRC 109480)</name>
    <dbReference type="NCBI Taxonomy" id="1150621"/>
    <lineage>
        <taxon>Bacteria</taxon>
        <taxon>Pseudomonadati</taxon>
        <taxon>Campylobacterota</taxon>
        <taxon>Epsilonproteobacteria</taxon>
        <taxon>Campylobacterales</taxon>
        <taxon>Sulfurospirillaceae</taxon>
        <taxon>Sulfurospirillum</taxon>
    </lineage>
</organism>
<keyword evidence="3" id="KW-0472">Membrane</keyword>
<dbReference type="FunFam" id="3.30.70.270:FF:000001">
    <property type="entry name" value="Diguanylate cyclase domain protein"/>
    <property type="match status" value="1"/>
</dbReference>
<protein>
    <recommendedName>
        <fullName evidence="1">diguanylate cyclase</fullName>
        <ecNumber evidence="1">2.7.7.65</ecNumber>
    </recommendedName>
</protein>
<dbReference type="KEGG" id="smul:SMUL_1913"/>
<keyword evidence="3" id="KW-0812">Transmembrane</keyword>
<comment type="catalytic activity">
    <reaction evidence="2">
        <text>2 GTP = 3',3'-c-di-GMP + 2 diphosphate</text>
        <dbReference type="Rhea" id="RHEA:24898"/>
        <dbReference type="ChEBI" id="CHEBI:33019"/>
        <dbReference type="ChEBI" id="CHEBI:37565"/>
        <dbReference type="ChEBI" id="CHEBI:58805"/>
        <dbReference type="EC" id="2.7.7.65"/>
    </reaction>
</comment>